<evidence type="ECO:0000256" key="1">
    <source>
        <dbReference type="ARBA" id="ARBA00004162"/>
    </source>
</evidence>
<dbReference type="SUPFAM" id="SSF103088">
    <property type="entry name" value="OmpA-like"/>
    <property type="match status" value="1"/>
</dbReference>
<gene>
    <name evidence="10" type="ORF">TW72_15750</name>
</gene>
<dbReference type="InterPro" id="IPR050330">
    <property type="entry name" value="Bact_OuterMem_StrucFunc"/>
</dbReference>
<evidence type="ECO:0000313" key="10">
    <source>
        <dbReference type="EMBL" id="KJY97280.1"/>
    </source>
</evidence>
<keyword evidence="3" id="KW-1003">Cell membrane</keyword>
<dbReference type="Pfam" id="PF00691">
    <property type="entry name" value="OmpA"/>
    <property type="match status" value="1"/>
</dbReference>
<dbReference type="eggNOG" id="COG1360">
    <property type="taxonomic scope" value="Bacteria"/>
</dbReference>
<evidence type="ECO:0000256" key="8">
    <source>
        <dbReference type="SAM" id="Phobius"/>
    </source>
</evidence>
<dbReference type="EMBL" id="JXXZ01000013">
    <property type="protein sequence ID" value="KJY97280.1"/>
    <property type="molecule type" value="Genomic_DNA"/>
</dbReference>
<dbReference type="RefSeq" id="WP_045978628.1">
    <property type="nucleotide sequence ID" value="NZ_JXXY01000003.1"/>
</dbReference>
<dbReference type="PANTHER" id="PTHR30329:SF20">
    <property type="entry name" value="EXPORTED PROTEIN"/>
    <property type="match status" value="1"/>
</dbReference>
<dbReference type="AlphaFoldDB" id="A0A0F4PP45"/>
<dbReference type="GO" id="GO:0005886">
    <property type="term" value="C:plasma membrane"/>
    <property type="evidence" value="ECO:0007669"/>
    <property type="project" value="UniProtKB-SubCell"/>
</dbReference>
<dbReference type="InterPro" id="IPR006665">
    <property type="entry name" value="OmpA-like"/>
</dbReference>
<dbReference type="PROSITE" id="PS51123">
    <property type="entry name" value="OMPA_2"/>
    <property type="match status" value="1"/>
</dbReference>
<keyword evidence="4 8" id="KW-0812">Transmembrane</keyword>
<dbReference type="Pfam" id="PF13677">
    <property type="entry name" value="MotB_plug"/>
    <property type="match status" value="1"/>
</dbReference>
<evidence type="ECO:0000313" key="11">
    <source>
        <dbReference type="Proteomes" id="UP000033664"/>
    </source>
</evidence>
<dbReference type="InterPro" id="IPR036737">
    <property type="entry name" value="OmpA-like_sf"/>
</dbReference>
<organism evidence="10 11">
    <name type="scientific">Pseudoalteromonas ruthenica</name>
    <dbReference type="NCBI Taxonomy" id="151081"/>
    <lineage>
        <taxon>Bacteria</taxon>
        <taxon>Pseudomonadati</taxon>
        <taxon>Pseudomonadota</taxon>
        <taxon>Gammaproteobacteria</taxon>
        <taxon>Alteromonadales</taxon>
        <taxon>Pseudoalteromonadaceae</taxon>
        <taxon>Pseudoalteromonas</taxon>
    </lineage>
</organism>
<evidence type="ECO:0000256" key="3">
    <source>
        <dbReference type="ARBA" id="ARBA00022475"/>
    </source>
</evidence>
<dbReference type="Gene3D" id="3.30.1330.60">
    <property type="entry name" value="OmpA-like domain"/>
    <property type="match status" value="1"/>
</dbReference>
<evidence type="ECO:0000256" key="6">
    <source>
        <dbReference type="ARBA" id="ARBA00023136"/>
    </source>
</evidence>
<name>A0A0F4PP45_9GAMM</name>
<dbReference type="Proteomes" id="UP000033664">
    <property type="component" value="Unassembled WGS sequence"/>
</dbReference>
<feature type="transmembrane region" description="Helical" evidence="8">
    <location>
        <begin position="21"/>
        <end position="42"/>
    </location>
</feature>
<protein>
    <submittedName>
        <fullName evidence="10">Chemotaxis protein</fullName>
    </submittedName>
</protein>
<feature type="domain" description="OmpA-like" evidence="9">
    <location>
        <begin position="155"/>
        <end position="275"/>
    </location>
</feature>
<accession>A0A0F4PP45</accession>
<keyword evidence="11" id="KW-1185">Reference proteome</keyword>
<proteinExistence type="inferred from homology"/>
<evidence type="ECO:0000256" key="4">
    <source>
        <dbReference type="ARBA" id="ARBA00022692"/>
    </source>
</evidence>
<dbReference type="CDD" id="cd07185">
    <property type="entry name" value="OmpA_C-like"/>
    <property type="match status" value="1"/>
</dbReference>
<reference evidence="10 11" key="1">
    <citation type="journal article" date="2015" name="BMC Genomics">
        <title>Genome mining reveals unlocked bioactive potential of marine Gram-negative bacteria.</title>
        <authorList>
            <person name="Machado H."/>
            <person name="Sonnenschein E.C."/>
            <person name="Melchiorsen J."/>
            <person name="Gram L."/>
        </authorList>
    </citation>
    <scope>NUCLEOTIDE SEQUENCE [LARGE SCALE GENOMIC DNA]</scope>
    <source>
        <strain evidence="10 11">S3137</strain>
    </source>
</reference>
<evidence type="ECO:0000256" key="7">
    <source>
        <dbReference type="PROSITE-ProRule" id="PRU00473"/>
    </source>
</evidence>
<comment type="similarity">
    <text evidence="2">Belongs to the MotB family.</text>
</comment>
<dbReference type="PATRIC" id="fig|151081.8.peg.831"/>
<comment type="caution">
    <text evidence="10">The sequence shown here is derived from an EMBL/GenBank/DDBJ whole genome shotgun (WGS) entry which is preliminary data.</text>
</comment>
<dbReference type="PANTHER" id="PTHR30329">
    <property type="entry name" value="STATOR ELEMENT OF FLAGELLAR MOTOR COMPLEX"/>
    <property type="match status" value="1"/>
</dbReference>
<keyword evidence="6 7" id="KW-0472">Membrane</keyword>
<evidence type="ECO:0000256" key="2">
    <source>
        <dbReference type="ARBA" id="ARBA00008914"/>
    </source>
</evidence>
<keyword evidence="5 8" id="KW-1133">Transmembrane helix</keyword>
<dbReference type="InterPro" id="IPR025713">
    <property type="entry name" value="MotB-like_N_dom"/>
</dbReference>
<dbReference type="GeneID" id="58229954"/>
<dbReference type="OrthoDB" id="9815217at2"/>
<comment type="subcellular location">
    <subcellularLocation>
        <location evidence="1">Cell membrane</location>
        <topology evidence="1">Single-pass membrane protein</topology>
    </subcellularLocation>
</comment>
<sequence>MMRIRHRRGHVKESQHTHRWLVSYADYMTIMFALFVVMYAIAINKKDEEFAIFSQTLEQFFDRATQVTQPILTEQQQSTGDGVLQQPLPVNDNVLEGESIVKEPIRGSKLIPEQADVSLIEQKELGEPLETLLDKLTGTLLNEIRQGDAQLQLNENWLTIEMSSGLLFPSASATVTNRAEQVVGRIAEIISPMRNYLRVRGYTDDRSINNEMFRSNWQLSAARAAAVVKELQTLGINPARMALEGYGQYTPFADNDTAQGRAQNRKVVIAISKFALPLQEARQQDSTVESVEPAVEQELPSTDNTIKIIQLPHGGIRITTRNEEQQ</sequence>
<evidence type="ECO:0000259" key="9">
    <source>
        <dbReference type="PROSITE" id="PS51123"/>
    </source>
</evidence>
<evidence type="ECO:0000256" key="5">
    <source>
        <dbReference type="ARBA" id="ARBA00022989"/>
    </source>
</evidence>